<organism evidence="2 3">
    <name type="scientific">Cryphonectria parasitica (strain ATCC 38755 / EP155)</name>
    <dbReference type="NCBI Taxonomy" id="660469"/>
    <lineage>
        <taxon>Eukaryota</taxon>
        <taxon>Fungi</taxon>
        <taxon>Dikarya</taxon>
        <taxon>Ascomycota</taxon>
        <taxon>Pezizomycotina</taxon>
        <taxon>Sordariomycetes</taxon>
        <taxon>Sordariomycetidae</taxon>
        <taxon>Diaporthales</taxon>
        <taxon>Cryphonectriaceae</taxon>
        <taxon>Cryphonectria-Endothia species complex</taxon>
        <taxon>Cryphonectria</taxon>
    </lineage>
</organism>
<dbReference type="GeneID" id="63842801"/>
<dbReference type="RefSeq" id="XP_040774255.1">
    <property type="nucleotide sequence ID" value="XM_040925672.1"/>
</dbReference>
<comment type="caution">
    <text evidence="2">The sequence shown here is derived from an EMBL/GenBank/DDBJ whole genome shotgun (WGS) entry which is preliminary data.</text>
</comment>
<name>A0A9P5CLG0_CRYP1</name>
<keyword evidence="3" id="KW-1185">Reference proteome</keyword>
<gene>
    <name evidence="2" type="ORF">M406DRAFT_73912</name>
</gene>
<keyword evidence="1" id="KW-0732">Signal</keyword>
<sequence length="174" mass="18539">MQPISTIVLALAAIISSALLPTGMAAPAPYIGGLILGHEEAPASMQARQCLPVGSGGGMEDDEGEGYRERGLEAEDCMMVVSRQSLHGAANEGFDAESRQVSGLDVVVPMDERRSPAPVWAGTERTISGQMVWCMTVQSLADDLATSTAVYCSRHFDECRQVFSNLFSPFATIL</sequence>
<feature type="signal peptide" evidence="1">
    <location>
        <begin position="1"/>
        <end position="25"/>
    </location>
</feature>
<feature type="chain" id="PRO_5040199440" evidence="1">
    <location>
        <begin position="26"/>
        <end position="174"/>
    </location>
</feature>
<accession>A0A9P5CLG0</accession>
<evidence type="ECO:0000256" key="1">
    <source>
        <dbReference type="SAM" id="SignalP"/>
    </source>
</evidence>
<proteinExistence type="predicted"/>
<dbReference type="Proteomes" id="UP000803844">
    <property type="component" value="Unassembled WGS sequence"/>
</dbReference>
<protein>
    <submittedName>
        <fullName evidence="2">Uncharacterized protein</fullName>
    </submittedName>
</protein>
<dbReference type="EMBL" id="MU032349">
    <property type="protein sequence ID" value="KAF3763294.1"/>
    <property type="molecule type" value="Genomic_DNA"/>
</dbReference>
<dbReference type="AlphaFoldDB" id="A0A9P5CLG0"/>
<evidence type="ECO:0000313" key="2">
    <source>
        <dbReference type="EMBL" id="KAF3763294.1"/>
    </source>
</evidence>
<evidence type="ECO:0000313" key="3">
    <source>
        <dbReference type="Proteomes" id="UP000803844"/>
    </source>
</evidence>
<reference evidence="2" key="1">
    <citation type="journal article" date="2020" name="Phytopathology">
        <title>Genome sequence of the chestnut blight fungus Cryphonectria parasitica EP155: A fundamental resource for an archetypical invasive plant pathogen.</title>
        <authorList>
            <person name="Crouch J.A."/>
            <person name="Dawe A."/>
            <person name="Aerts A."/>
            <person name="Barry K."/>
            <person name="Churchill A.C.L."/>
            <person name="Grimwood J."/>
            <person name="Hillman B."/>
            <person name="Milgroom M.G."/>
            <person name="Pangilinan J."/>
            <person name="Smith M."/>
            <person name="Salamov A."/>
            <person name="Schmutz J."/>
            <person name="Yadav J."/>
            <person name="Grigoriev I.V."/>
            <person name="Nuss D."/>
        </authorList>
    </citation>
    <scope>NUCLEOTIDE SEQUENCE</scope>
    <source>
        <strain evidence="2">EP155</strain>
    </source>
</reference>